<evidence type="ECO:0000256" key="1">
    <source>
        <dbReference type="SAM" id="Phobius"/>
    </source>
</evidence>
<evidence type="ECO:0000313" key="3">
    <source>
        <dbReference type="EMBL" id="GEN04873.1"/>
    </source>
</evidence>
<keyword evidence="4" id="KW-1185">Reference proteome</keyword>
<gene>
    <name evidence="2" type="ORF">Abin_025_013</name>
    <name evidence="3" type="ORF">AIN02nite_28980</name>
</gene>
<dbReference type="Proteomes" id="UP000321104">
    <property type="component" value="Unassembled WGS sequence"/>
</dbReference>
<evidence type="ECO:0000313" key="5">
    <source>
        <dbReference type="Proteomes" id="UP000321104"/>
    </source>
</evidence>
<reference evidence="2 4" key="1">
    <citation type="submission" date="2012-11" db="EMBL/GenBank/DDBJ databases">
        <title>Whole genome sequence of Acetobacter indonesiensis 5H-1.</title>
        <authorList>
            <person name="Azuma Y."/>
            <person name="Higashiura N."/>
            <person name="Hirakawa H."/>
            <person name="Matsushita K."/>
        </authorList>
    </citation>
    <scope>NUCLEOTIDE SEQUENCE [LARGE SCALE GENOMIC DNA]</scope>
    <source>
        <strain evidence="2 4">5H-1</strain>
    </source>
</reference>
<evidence type="ECO:0000313" key="4">
    <source>
        <dbReference type="Proteomes" id="UP000032673"/>
    </source>
</evidence>
<protein>
    <submittedName>
        <fullName evidence="3">Uncharacterized protein</fullName>
    </submittedName>
</protein>
<dbReference type="EMBL" id="BJXQ01000034">
    <property type="protein sequence ID" value="GEN04873.1"/>
    <property type="molecule type" value="Genomic_DNA"/>
</dbReference>
<name>A0A6N3T7E5_9PROT</name>
<feature type="transmembrane region" description="Helical" evidence="1">
    <location>
        <begin position="13"/>
        <end position="38"/>
    </location>
</feature>
<reference evidence="3 5" key="2">
    <citation type="submission" date="2019-07" db="EMBL/GenBank/DDBJ databases">
        <title>Whole genome shotgun sequence of Acetobacter indonesiensis NBRC 16471.</title>
        <authorList>
            <person name="Hosoyama A."/>
            <person name="Uohara A."/>
            <person name="Ohji S."/>
            <person name="Ichikawa N."/>
        </authorList>
    </citation>
    <scope>NUCLEOTIDE SEQUENCE [LARGE SCALE GENOMIC DNA]</scope>
    <source>
        <strain evidence="3 5">NBRC 16471</strain>
    </source>
</reference>
<evidence type="ECO:0000313" key="2">
    <source>
        <dbReference type="EMBL" id="GAN63352.1"/>
    </source>
</evidence>
<proteinExistence type="predicted"/>
<comment type="caution">
    <text evidence="3">The sequence shown here is derived from an EMBL/GenBank/DDBJ whole genome shotgun (WGS) entry which is preliminary data.</text>
</comment>
<keyword evidence="1" id="KW-1133">Transmembrane helix</keyword>
<dbReference type="Proteomes" id="UP000032673">
    <property type="component" value="Unassembled WGS sequence"/>
</dbReference>
<keyword evidence="1" id="KW-0472">Membrane</keyword>
<dbReference type="AlphaFoldDB" id="A0A6N3T7E5"/>
<keyword evidence="1" id="KW-0812">Transmembrane</keyword>
<organism evidence="3 5">
    <name type="scientific">Acetobacter indonesiensis</name>
    <dbReference type="NCBI Taxonomy" id="104101"/>
    <lineage>
        <taxon>Bacteria</taxon>
        <taxon>Pseudomonadati</taxon>
        <taxon>Pseudomonadota</taxon>
        <taxon>Alphaproteobacteria</taxon>
        <taxon>Acetobacterales</taxon>
        <taxon>Acetobacteraceae</taxon>
        <taxon>Acetobacter</taxon>
    </lineage>
</organism>
<dbReference type="RefSeq" id="WP_170237875.1">
    <property type="nucleotide sequence ID" value="NZ_BAMW01000025.1"/>
</dbReference>
<dbReference type="EMBL" id="BAMW01000025">
    <property type="protein sequence ID" value="GAN63352.1"/>
    <property type="molecule type" value="Genomic_DNA"/>
</dbReference>
<accession>A0A6N3T7E5</accession>
<sequence length="57" mass="5846">MANRAYSTPISTWAFHTVCTTLPALMAPALVALALLGLATPDPVISGRAAHTQGVAQ</sequence>